<dbReference type="Gene3D" id="6.20.50.20">
    <property type="match status" value="1"/>
</dbReference>
<name>A0A0H1QZM4_9EURY</name>
<comment type="cofactor">
    <cofactor evidence="8">
        <name>Zn(2+)</name>
        <dbReference type="ChEBI" id="CHEBI:29105"/>
    </cofactor>
    <text evidence="8">Binds 1 zinc ion per subunit.</text>
</comment>
<evidence type="ECO:0000256" key="8">
    <source>
        <dbReference type="HAMAP-Rule" id="MF_00757"/>
    </source>
</evidence>
<evidence type="ECO:0000256" key="5">
    <source>
        <dbReference type="ARBA" id="ARBA00022759"/>
    </source>
</evidence>
<dbReference type="PATRIC" id="fig|1550566.3.peg.910"/>
<evidence type="ECO:0000256" key="4">
    <source>
        <dbReference type="ARBA" id="ARBA00022723"/>
    </source>
</evidence>
<accession>A0A0H1QZM4</accession>
<dbReference type="RefSeq" id="WP_048181691.1">
    <property type="nucleotide sequence ID" value="NZ_JXOJ01000002.1"/>
</dbReference>
<comment type="subunit">
    <text evidence="8">Consists of a catalytic RNA component and at least 4-5 protein subunits.</text>
</comment>
<keyword evidence="3 8" id="KW-0540">Nuclease</keyword>
<reference evidence="9 10" key="1">
    <citation type="journal article" date="2015" name="Int. J. Syst. Evol. Microbiol.">
        <title>Methanoculleus sediminis sp. nov., a methanogen from sediments near a submarine mud volcano.</title>
        <authorList>
            <person name="Chen S.C."/>
            <person name="Chen M.F."/>
            <person name="Lai M.C."/>
            <person name="Weng C.Y."/>
            <person name="Wu S.Y."/>
            <person name="Lin S."/>
            <person name="Yang T.F."/>
            <person name="Chen P.C."/>
        </authorList>
    </citation>
    <scope>NUCLEOTIDE SEQUENCE [LARGE SCALE GENOMIC DNA]</scope>
    <source>
        <strain evidence="9 10">S3Fa</strain>
    </source>
</reference>
<dbReference type="HAMAP" id="MF_00757">
    <property type="entry name" value="RNase_P_4"/>
    <property type="match status" value="1"/>
</dbReference>
<dbReference type="Gene3D" id="1.20.5.420">
    <property type="entry name" value="Immunoglobulin FC, subunit C"/>
    <property type="match status" value="1"/>
</dbReference>
<evidence type="ECO:0000313" key="10">
    <source>
        <dbReference type="Proteomes" id="UP000035301"/>
    </source>
</evidence>
<keyword evidence="6 8" id="KW-0378">Hydrolase</keyword>
<dbReference type="Proteomes" id="UP000035301">
    <property type="component" value="Unassembled WGS sequence"/>
</dbReference>
<comment type="catalytic activity">
    <reaction evidence="8">
        <text>Endonucleolytic cleavage of RNA, removing 5'-extranucleotides from tRNA precursor.</text>
        <dbReference type="EC" id="3.1.26.5"/>
    </reaction>
</comment>
<dbReference type="PIRSF" id="PIRSF004878">
    <property type="entry name" value="RNase_P_4"/>
    <property type="match status" value="1"/>
</dbReference>
<dbReference type="Pfam" id="PF04032">
    <property type="entry name" value="Rpr2"/>
    <property type="match status" value="1"/>
</dbReference>
<dbReference type="PANTHER" id="PTHR14742:SF0">
    <property type="entry name" value="RIBONUCLEASE P PROTEIN SUBUNIT P21"/>
    <property type="match status" value="1"/>
</dbReference>
<comment type="function">
    <text evidence="8">Part of ribonuclease P, a protein complex that generates mature tRNA molecules by cleaving their 5'-ends.</text>
</comment>
<organism evidence="9 10">
    <name type="scientific">Methanoculleus sediminis</name>
    <dbReference type="NCBI Taxonomy" id="1550566"/>
    <lineage>
        <taxon>Archaea</taxon>
        <taxon>Methanobacteriati</taxon>
        <taxon>Methanobacteriota</taxon>
        <taxon>Stenosarchaea group</taxon>
        <taxon>Methanomicrobia</taxon>
        <taxon>Methanomicrobiales</taxon>
        <taxon>Methanomicrobiaceae</taxon>
        <taxon>Methanoculleus</taxon>
    </lineage>
</organism>
<keyword evidence="2 8" id="KW-0819">tRNA processing</keyword>
<keyword evidence="5 8" id="KW-0255">Endonuclease</keyword>
<dbReference type="InterPro" id="IPR007175">
    <property type="entry name" value="Rpr2/Snm1/Rpp21"/>
</dbReference>
<dbReference type="GO" id="GO:0030677">
    <property type="term" value="C:ribonuclease P complex"/>
    <property type="evidence" value="ECO:0007669"/>
    <property type="project" value="UniProtKB-UniRule"/>
</dbReference>
<gene>
    <name evidence="8" type="primary">rnp4</name>
    <name evidence="9" type="ORF">SZ63_04250</name>
</gene>
<keyword evidence="10" id="KW-1185">Reference proteome</keyword>
<evidence type="ECO:0000256" key="1">
    <source>
        <dbReference type="ARBA" id="ARBA00022490"/>
    </source>
</evidence>
<feature type="binding site" evidence="8">
    <location>
        <position position="63"/>
    </location>
    <ligand>
        <name>Zn(2+)</name>
        <dbReference type="ChEBI" id="CHEBI:29105"/>
    </ligand>
</feature>
<sequence length="105" mass="12292">MADTTRKSGSRRLARERIAVLFARAAEFYPESPDRSNRCVELARKIGMRHRIRIERPLKRRFCRRCYAYLVPGSNARVRVHRGRVVVTCLACGHRSRFPVGRPRQ</sequence>
<dbReference type="AlphaFoldDB" id="A0A0H1QZM4"/>
<keyword evidence="1 8" id="KW-0963">Cytoplasm</keyword>
<feature type="binding site" evidence="8">
    <location>
        <position position="89"/>
    </location>
    <ligand>
        <name>Zn(2+)</name>
        <dbReference type="ChEBI" id="CHEBI:29105"/>
    </ligand>
</feature>
<evidence type="ECO:0000256" key="3">
    <source>
        <dbReference type="ARBA" id="ARBA00022722"/>
    </source>
</evidence>
<dbReference type="EMBL" id="JXOJ01000002">
    <property type="protein sequence ID" value="KLK88264.1"/>
    <property type="molecule type" value="Genomic_DNA"/>
</dbReference>
<dbReference type="PANTHER" id="PTHR14742">
    <property type="entry name" value="RIBONUCLEASE P SUBUNIT P21"/>
    <property type="match status" value="1"/>
</dbReference>
<dbReference type="EC" id="3.1.26.5" evidence="8"/>
<comment type="subcellular location">
    <subcellularLocation>
        <location evidence="8">Cytoplasm</location>
    </subcellularLocation>
</comment>
<keyword evidence="7 8" id="KW-0862">Zinc</keyword>
<evidence type="ECO:0000256" key="7">
    <source>
        <dbReference type="ARBA" id="ARBA00022833"/>
    </source>
</evidence>
<dbReference type="GO" id="GO:0005737">
    <property type="term" value="C:cytoplasm"/>
    <property type="evidence" value="ECO:0007669"/>
    <property type="project" value="UniProtKB-SubCell"/>
</dbReference>
<evidence type="ECO:0000313" key="9">
    <source>
        <dbReference type="EMBL" id="KLK88264.1"/>
    </source>
</evidence>
<dbReference type="STRING" id="1550566.SZ63_04250"/>
<proteinExistence type="inferred from homology"/>
<dbReference type="InterPro" id="IPR016432">
    <property type="entry name" value="RNP4"/>
</dbReference>
<evidence type="ECO:0000256" key="6">
    <source>
        <dbReference type="ARBA" id="ARBA00022801"/>
    </source>
</evidence>
<feature type="binding site" evidence="8">
    <location>
        <position position="92"/>
    </location>
    <ligand>
        <name>Zn(2+)</name>
        <dbReference type="ChEBI" id="CHEBI:29105"/>
    </ligand>
</feature>
<dbReference type="OrthoDB" id="10058at2157"/>
<comment type="caution">
    <text evidence="9">The sequence shown here is derived from an EMBL/GenBank/DDBJ whole genome shotgun (WGS) entry which is preliminary data.</text>
</comment>
<protein>
    <recommendedName>
        <fullName evidence="8">Ribonuclease P protein component 4</fullName>
        <shortName evidence="8">RNase P component 4</shortName>
        <ecNumber evidence="8">3.1.26.5</ecNumber>
    </recommendedName>
    <alternativeName>
        <fullName evidence="8">Rpp21</fullName>
    </alternativeName>
</protein>
<evidence type="ECO:0000256" key="2">
    <source>
        <dbReference type="ARBA" id="ARBA00022694"/>
    </source>
</evidence>
<comment type="similarity">
    <text evidence="8">Belongs to the eukaryotic/archaeal RNase P protein component 4 family.</text>
</comment>
<keyword evidence="4 8" id="KW-0479">Metal-binding</keyword>
<dbReference type="GO" id="GO:0008270">
    <property type="term" value="F:zinc ion binding"/>
    <property type="evidence" value="ECO:0007669"/>
    <property type="project" value="UniProtKB-UniRule"/>
</dbReference>
<dbReference type="GO" id="GO:0004526">
    <property type="term" value="F:ribonuclease P activity"/>
    <property type="evidence" value="ECO:0007669"/>
    <property type="project" value="UniProtKB-UniRule"/>
</dbReference>
<feature type="binding site" evidence="8">
    <location>
        <position position="66"/>
    </location>
    <ligand>
        <name>Zn(2+)</name>
        <dbReference type="ChEBI" id="CHEBI:29105"/>
    </ligand>
</feature>
<dbReference type="GO" id="GO:0001682">
    <property type="term" value="P:tRNA 5'-leader removal"/>
    <property type="evidence" value="ECO:0007669"/>
    <property type="project" value="UniProtKB-UniRule"/>
</dbReference>